<feature type="transmembrane region" description="Helical" evidence="1">
    <location>
        <begin position="1876"/>
        <end position="1894"/>
    </location>
</feature>
<keyword evidence="1" id="KW-1133">Transmembrane helix</keyword>
<feature type="transmembrane region" description="Helical" evidence="1">
    <location>
        <begin position="2183"/>
        <end position="2204"/>
    </location>
</feature>
<evidence type="ECO:0000313" key="2">
    <source>
        <dbReference type="EMBL" id="EAS03199.2"/>
    </source>
</evidence>
<feature type="transmembrane region" description="Helical" evidence="1">
    <location>
        <begin position="1929"/>
        <end position="1947"/>
    </location>
</feature>
<dbReference type="RefSeq" id="XP_001023444.2">
    <property type="nucleotide sequence ID" value="XM_001023444.2"/>
</dbReference>
<evidence type="ECO:0000256" key="1">
    <source>
        <dbReference type="SAM" id="Phobius"/>
    </source>
</evidence>
<dbReference type="InterPro" id="IPR011050">
    <property type="entry name" value="Pectin_lyase_fold/virulence"/>
</dbReference>
<dbReference type="InParanoid" id="I7MHQ7"/>
<protein>
    <submittedName>
        <fullName evidence="2">Transmembrane protein, putative</fullName>
    </submittedName>
</protein>
<keyword evidence="1" id="KW-0472">Membrane</keyword>
<feature type="transmembrane region" description="Helical" evidence="1">
    <location>
        <begin position="2078"/>
        <end position="2099"/>
    </location>
</feature>
<feature type="transmembrane region" description="Helical" evidence="1">
    <location>
        <begin position="2153"/>
        <end position="2171"/>
    </location>
</feature>
<keyword evidence="1 2" id="KW-0812">Transmembrane</keyword>
<dbReference type="SUPFAM" id="SSF51126">
    <property type="entry name" value="Pectin lyase-like"/>
    <property type="match status" value="1"/>
</dbReference>
<proteinExistence type="predicted"/>
<feature type="transmembrane region" description="Helical" evidence="1">
    <location>
        <begin position="1959"/>
        <end position="1982"/>
    </location>
</feature>
<feature type="transmembrane region" description="Helical" evidence="1">
    <location>
        <begin position="1901"/>
        <end position="1923"/>
    </location>
</feature>
<dbReference type="PANTHER" id="PTHR11319:SF35">
    <property type="entry name" value="OUTER MEMBRANE PROTEIN PMPC-RELATED"/>
    <property type="match status" value="1"/>
</dbReference>
<dbReference type="KEGG" id="tet:TTHERM_00535350"/>
<evidence type="ECO:0000313" key="3">
    <source>
        <dbReference type="Proteomes" id="UP000009168"/>
    </source>
</evidence>
<dbReference type="Proteomes" id="UP000009168">
    <property type="component" value="Unassembled WGS sequence"/>
</dbReference>
<keyword evidence="3" id="KW-1185">Reference proteome</keyword>
<dbReference type="GeneID" id="7843874"/>
<reference evidence="3" key="1">
    <citation type="journal article" date="2006" name="PLoS Biol.">
        <title>Macronuclear genome sequence of the ciliate Tetrahymena thermophila, a model eukaryote.</title>
        <authorList>
            <person name="Eisen J.A."/>
            <person name="Coyne R.S."/>
            <person name="Wu M."/>
            <person name="Wu D."/>
            <person name="Thiagarajan M."/>
            <person name="Wortman J.R."/>
            <person name="Badger J.H."/>
            <person name="Ren Q."/>
            <person name="Amedeo P."/>
            <person name="Jones K.M."/>
            <person name="Tallon L.J."/>
            <person name="Delcher A.L."/>
            <person name="Salzberg S.L."/>
            <person name="Silva J.C."/>
            <person name="Haas B.J."/>
            <person name="Majoros W.H."/>
            <person name="Farzad M."/>
            <person name="Carlton J.M."/>
            <person name="Smith R.K. Jr."/>
            <person name="Garg J."/>
            <person name="Pearlman R.E."/>
            <person name="Karrer K.M."/>
            <person name="Sun L."/>
            <person name="Manning G."/>
            <person name="Elde N.C."/>
            <person name="Turkewitz A.P."/>
            <person name="Asai D.J."/>
            <person name="Wilkes D.E."/>
            <person name="Wang Y."/>
            <person name="Cai H."/>
            <person name="Collins K."/>
            <person name="Stewart B.A."/>
            <person name="Lee S.R."/>
            <person name="Wilamowska K."/>
            <person name="Weinberg Z."/>
            <person name="Ruzzo W.L."/>
            <person name="Wloga D."/>
            <person name="Gaertig J."/>
            <person name="Frankel J."/>
            <person name="Tsao C.-C."/>
            <person name="Gorovsky M.A."/>
            <person name="Keeling P.J."/>
            <person name="Waller R.F."/>
            <person name="Patron N.J."/>
            <person name="Cherry J.M."/>
            <person name="Stover N.A."/>
            <person name="Krieger C.J."/>
            <person name="del Toro C."/>
            <person name="Ryder H.F."/>
            <person name="Williamson S.C."/>
            <person name="Barbeau R.A."/>
            <person name="Hamilton E.P."/>
            <person name="Orias E."/>
        </authorList>
    </citation>
    <scope>NUCLEOTIDE SEQUENCE [LARGE SCALE GENOMIC DNA]</scope>
    <source>
        <strain evidence="3">SB210</strain>
    </source>
</reference>
<accession>I7MHQ7</accession>
<feature type="transmembrane region" description="Helical" evidence="1">
    <location>
        <begin position="2210"/>
        <end position="2236"/>
    </location>
</feature>
<feature type="transmembrane region" description="Helical" evidence="1">
    <location>
        <begin position="2036"/>
        <end position="2058"/>
    </location>
</feature>
<dbReference type="PANTHER" id="PTHR11319">
    <property type="entry name" value="G PROTEIN-COUPLED RECEPTOR-RELATED"/>
    <property type="match status" value="1"/>
</dbReference>
<gene>
    <name evidence="2" type="ORF">TTHERM_00535350</name>
</gene>
<dbReference type="EMBL" id="GG662495">
    <property type="protein sequence ID" value="EAS03199.2"/>
    <property type="molecule type" value="Genomic_DNA"/>
</dbReference>
<sequence length="2386" mass="281490">MTIYVYPFDQDQNQFNPINYQQEIYITTNLIYFFQQQRYTFLYNKLTTTQVTCDNHNNLIVLSLNHPQKQFLTQQQFDENLNLLLINNGISSLIAKNLPNLNSSKNQINSNNNFIINKNWWLYEQYGIIITLTADVINNEQLVQFQYLDNLETSVNPLKLKSSDQAFWFNNYETLIVCSEKQITSYQIQQHQLILNYTFEYANQINNCFQVFLNPFIFCQNQGAFNFLNKQFYLQPDLLNVDNIFVENQKYIFFKTQVLFEVSKGTFQLIQLNNIEFDVENMKLSPYFNDQGFYVVPNQYCFIFSLPDFDSIVSYDLIGESNSYTCDFNPELSIYSIYYNETLSSYQFPVQYSGQTQLIFKLEIPFNLQNYFSSKSYIFRKYFVSYKYFTFNTYDQYLYLLLIDIQNGEIIQINNFLHSGSAEYFFVDIWEEKDVILSNDILISISDIQLTLSFDNKQKIDTQQISYSKLYNYIIYQANDSKQLVSLDISEIFPINSQIGQISSRYSNYSINFYHVSDIDQDHQQVELIYFNQKLSQLIKWKFISLNQALNQNQYLQNTEKQVVLDVTYIFNEMIKQQKINKQAAQTQYKIYLLYKDDIQKIFAFYFKCQAVIFNEDHQVLQIIDLQQYQCQIMVSRQYSSPSLSNQQLESQKIYLISQEQTIINIFYQNYNVILKNVYTEQQQDDYKIQSLISISLEDIQVSIITYQNFKNTITILMENQNIIFYKKFTFDQIQNIYSYCLESISKKVILLIGTEQNLLIQQIIWDQIKNEIQLVELSQFSLNQKGQSQLLYTLKQVTQNSNFEKIMLILTTQKRIMLFQNSESNALSFDLIRENLKHLRGQHQIQIHQNNQNNEIQILSLFSQLQVSFYSLPSLQFISRIEEKNAIQITSVHLVFSVEIIVIVCNQQEIQIFVLSRLNKEKKLLLQNSIKLSSATIYNVANMNQNMVVFHGTNLRGYFIIYYSLSDNQIFQNLNQEYSNLQNGSCLNIFQLQNQIQYQEMQFNQIIMQDNHPDSTTIQISVDLSASIDLFIPKYMIYQSSLYQKKYIDYRINLMGFLGTPKQYSLSNYQKILQKIQINNGILYIDSDIVFQDLNSFILENISIRFSSKNCKLTILNVQEVIFENVSILDQQIENSNRQNQISQDGQLMLNPLIKLQNCSNVLIFGMQLQKLSVQQDFFQFEDVQNIQVEKVRCQDLLLIGTLFSFRNQFKILSQTSIENILLSKSLIISLFQILNVNILNIHNIQLQQINNISNNPTEIENQFYQTYQKINYSLIKITLILDRALITQLILRNQVNHQSLLDYKNFYDFKNETFSSQTSNLIIKNVYINQCYFQKYAFYITENQAHLQQIVISNTNNTSLILYYIEKGLKMIDIKCIDNFYDENSIIEILNSQVKLSKITILRNKVTSHLNTLNSISLTNTNFLIDILSADKNTSPSGFLFINGIFNKNVDFLTSSQQNLVNNCIITHCNNNAIILKNLQQINFINSIFSDNSLEKQVDDGGALKMNKVELCYLSNSQIKNNFAKKYGGGISMQDSDLFIVNSQIQNNQAVIGGGLRFFNQNNQLPKHFFTSQFKSQIINNKAEFFGNNLASIPFKIKFLSDLDNLKISLNQFSTSFIFQVYGVDGELIKYNKYTQRLMQEGYDFFNQYQQFELISDQKSVQIENQVRTYNVEKNYFNITCNLLDYGYNELLEMQNKNTDLNDFYKKRRIIQLKVLSNPLYQIDFSISFSQCQVGQLILGLQQNLYQCYQCNENTYSIINPYTNINTSKCQGCPVGAISCQGSKIQLEEGYWKQEGTYFVIYCHNKPNKCTQKVQSNEFNNQQSNGCIEGGFGPLCESCDYKNIIWGRDQDDAYAKINMYDCINCKEVNIFDQFIKFIVIFAFIACLSYQLINETLNSILFLQCQILKCLNLVILNSSFIFRQKHSIILKIILSYLQVISMIVFNQQTVNNSIKDTLLFFGNILELLNYILDCVFVQSSLHKKFINMVYLRLIWTLILCFSIFIILILLSYAVCNVLKIQKRYKNVKQSLIIKLYLVLLPGLIVQLMSTIWCRYINNEYYVQRDVQFNCFDNQYFIFNFIISIPLLITLILFPLYLFKKLYQNRFQLNKPQFYMSYGFVYSEYKEKLYYWQIIKIYKNILIFVIVQLFNQMFETMSIIVIILLIFYIKFQQIHLPYKNSYFGDLDIFSQLCLIFTIFCLIVYNSANSIGLVYTSITFTILINFVLLMRIFYLLLSQNKFSKFFLKCLQFFSFNFSKKFYIQQQNYQAIDILRVTKNWKKIQNVIRKNKTQHKRLLSAINIPTQRFIQEIEEQNEQNSLNERQSTSLQKKTQSHRFQIQSLTNVPETEVDYNIQLENIFINEQNINQLNRQTIFQKPIYNKQQQI</sequence>
<name>I7MHQ7_TETTS</name>
<organism evidence="2 3">
    <name type="scientific">Tetrahymena thermophila (strain SB210)</name>
    <dbReference type="NCBI Taxonomy" id="312017"/>
    <lineage>
        <taxon>Eukaryota</taxon>
        <taxon>Sar</taxon>
        <taxon>Alveolata</taxon>
        <taxon>Ciliophora</taxon>
        <taxon>Intramacronucleata</taxon>
        <taxon>Oligohymenophorea</taxon>
        <taxon>Hymenostomatida</taxon>
        <taxon>Tetrahymenina</taxon>
        <taxon>Tetrahymenidae</taxon>
        <taxon>Tetrahymena</taxon>
    </lineage>
</organism>
<feature type="transmembrane region" description="Helical" evidence="1">
    <location>
        <begin position="1994"/>
        <end position="2015"/>
    </location>
</feature>